<name>A0A1V4I0V9_NITVU</name>
<organism evidence="1 2">
    <name type="scientific">Nitrobacter vulgaris</name>
    <dbReference type="NCBI Taxonomy" id="29421"/>
    <lineage>
        <taxon>Bacteria</taxon>
        <taxon>Pseudomonadati</taxon>
        <taxon>Pseudomonadota</taxon>
        <taxon>Alphaproteobacteria</taxon>
        <taxon>Hyphomicrobiales</taxon>
        <taxon>Nitrobacteraceae</taxon>
        <taxon>Nitrobacter</taxon>
    </lineage>
</organism>
<accession>A0A1V4I0V9</accession>
<keyword evidence="2" id="KW-1185">Reference proteome</keyword>
<reference evidence="1 2" key="1">
    <citation type="submission" date="2017-02" db="EMBL/GenBank/DDBJ databases">
        <title>Genome sequence of the nitrite-oxidizing bacterium Nitrobacter vulgaris strain Ab1.</title>
        <authorList>
            <person name="Mellbye B.L."/>
            <person name="Davis E.W."/>
            <person name="Spieck E."/>
            <person name="Chang J.H."/>
            <person name="Bottomley P.J."/>
            <person name="Sayavedra-Soto L.A."/>
        </authorList>
    </citation>
    <scope>NUCLEOTIDE SEQUENCE [LARGE SCALE GENOMIC DNA]</scope>
    <source>
        <strain evidence="1 2">Ab1</strain>
    </source>
</reference>
<gene>
    <name evidence="1" type="ORF">B2M20_04805</name>
</gene>
<sequence>MRVSYLIRGFIVITTKGRFRLEHVFYKGPSARLFAQSMRDHLPFASAEQKSEFVSSDLFAVI</sequence>
<dbReference type="Proteomes" id="UP000189940">
    <property type="component" value="Unassembled WGS sequence"/>
</dbReference>
<dbReference type="STRING" id="29421.B2M20_04805"/>
<protein>
    <submittedName>
        <fullName evidence="1">Uncharacterized protein</fullName>
    </submittedName>
</protein>
<dbReference type="AlphaFoldDB" id="A0A1V4I0V9"/>
<proteinExistence type="predicted"/>
<evidence type="ECO:0000313" key="2">
    <source>
        <dbReference type="Proteomes" id="UP000189940"/>
    </source>
</evidence>
<dbReference type="EMBL" id="MWPQ01000022">
    <property type="protein sequence ID" value="OPH83833.1"/>
    <property type="molecule type" value="Genomic_DNA"/>
</dbReference>
<comment type="caution">
    <text evidence="1">The sequence shown here is derived from an EMBL/GenBank/DDBJ whole genome shotgun (WGS) entry which is preliminary data.</text>
</comment>
<evidence type="ECO:0000313" key="1">
    <source>
        <dbReference type="EMBL" id="OPH83833.1"/>
    </source>
</evidence>